<dbReference type="AlphaFoldDB" id="A0A1H1XZP9"/>
<protein>
    <submittedName>
        <fullName evidence="1">Adenylate kinase</fullName>
    </submittedName>
</protein>
<dbReference type="Gene3D" id="3.40.50.300">
    <property type="entry name" value="P-loop containing nucleotide triphosphate hydrolases"/>
    <property type="match status" value="1"/>
</dbReference>
<name>A0A1H1XZP9_9ACTN</name>
<dbReference type="InterPro" id="IPR027417">
    <property type="entry name" value="P-loop_NTPase"/>
</dbReference>
<dbReference type="PANTHER" id="PTHR37816">
    <property type="entry name" value="YALI0E33011P"/>
    <property type="match status" value="1"/>
</dbReference>
<dbReference type="Proteomes" id="UP000198859">
    <property type="component" value="Chromosome I"/>
</dbReference>
<organism evidence="1 2">
    <name type="scientific">Nocardioides scoriae</name>
    <dbReference type="NCBI Taxonomy" id="642780"/>
    <lineage>
        <taxon>Bacteria</taxon>
        <taxon>Bacillati</taxon>
        <taxon>Actinomycetota</taxon>
        <taxon>Actinomycetes</taxon>
        <taxon>Propionibacteriales</taxon>
        <taxon>Nocardioidaceae</taxon>
        <taxon>Nocardioides</taxon>
    </lineage>
</organism>
<dbReference type="PANTHER" id="PTHR37816:SF1">
    <property type="entry name" value="TOXIN"/>
    <property type="match status" value="1"/>
</dbReference>
<evidence type="ECO:0000313" key="2">
    <source>
        <dbReference type="Proteomes" id="UP000198859"/>
    </source>
</evidence>
<accession>A0A1H1XZP9</accession>
<dbReference type="GO" id="GO:0016301">
    <property type="term" value="F:kinase activity"/>
    <property type="evidence" value="ECO:0007669"/>
    <property type="project" value="UniProtKB-KW"/>
</dbReference>
<dbReference type="EMBL" id="LT629757">
    <property type="protein sequence ID" value="SDT14738.1"/>
    <property type="molecule type" value="Genomic_DNA"/>
</dbReference>
<dbReference type="STRING" id="642780.SAMN04488570_3662"/>
<reference evidence="2" key="1">
    <citation type="submission" date="2016-10" db="EMBL/GenBank/DDBJ databases">
        <authorList>
            <person name="Varghese N."/>
            <person name="Submissions S."/>
        </authorList>
    </citation>
    <scope>NUCLEOTIDE SEQUENCE [LARGE SCALE GENOMIC DNA]</scope>
    <source>
        <strain evidence="2">DSM 22127</strain>
    </source>
</reference>
<keyword evidence="2" id="KW-1185">Reference proteome</keyword>
<keyword evidence="1" id="KW-0808">Transferase</keyword>
<keyword evidence="1" id="KW-0418">Kinase</keyword>
<evidence type="ECO:0000313" key="1">
    <source>
        <dbReference type="EMBL" id="SDT14738.1"/>
    </source>
</evidence>
<proteinExistence type="predicted"/>
<dbReference type="InterPro" id="IPR052922">
    <property type="entry name" value="Cytidylate_Kinase-2"/>
</dbReference>
<dbReference type="SUPFAM" id="SSF52540">
    <property type="entry name" value="P-loop containing nucleoside triphosphate hydrolases"/>
    <property type="match status" value="1"/>
</dbReference>
<sequence length="190" mass="21419">MPDAPPAAPGPVLGGARRILVYGVTGSGKSTLARQLSDLTGIGWTDVDHECWRPGWVQVPAPEQRRFFEDVCARPAWLLDTAYGTWRDVPLARADLVVALDYPRWVSLARLVRRTTGRVVLRRRACHGNLESLGRTVGQDSILRWHVRSFDRKRARIREMAADPLGPPVVRLSSPRETARWLARQRERLG</sequence>
<gene>
    <name evidence="1" type="ORF">SAMN04488570_3662</name>
</gene>
<dbReference type="RefSeq" id="WP_197681041.1">
    <property type="nucleotide sequence ID" value="NZ_LT629757.1"/>
</dbReference>